<keyword evidence="1" id="KW-0175">Coiled coil</keyword>
<feature type="compositionally biased region" description="Low complexity" evidence="2">
    <location>
        <begin position="544"/>
        <end position="553"/>
    </location>
</feature>
<reference evidence="3" key="1">
    <citation type="submission" date="2021-02" db="EMBL/GenBank/DDBJ databases">
        <authorList>
            <person name="Dougan E. K."/>
            <person name="Rhodes N."/>
            <person name="Thang M."/>
            <person name="Chan C."/>
        </authorList>
    </citation>
    <scope>NUCLEOTIDE SEQUENCE</scope>
</reference>
<feature type="coiled-coil region" evidence="1">
    <location>
        <begin position="613"/>
        <end position="668"/>
    </location>
</feature>
<sequence length="719" mass="77291">MLHGKKRRRRRSWRTMQTQTPSPSRRSRRARLPRSSSEFSRSSPHVLSGEGELLEDTEEEAEVEDACLDEDAMALPVEVEELPKKAYVVPELPPRLQLLKQLIEAPGGACEASQLTYPDFLRRLCQCAAANGRSDAARSKVSFTMKTTPVTRFAKFARTRRLHGPVEESIVVVDDEADGRSGPDEKVPMAPLRASEQPEPETRKGDEKAVRRELESAYKAPTAAVALLRKYFSQERFLGALNGALLFEADGVQYPLDTVTPMRSTPSTSSEPLSLGSLFAVAMLSDSYEGHATPALLKSLKARKLRSAYSVDLSAYLLGRTESCSLLMSASNAQKVPDAQPSLLNEDALGGRSKSADPLPVPLEELRSLPGQAEESGDEVQSPTEQFTSPSESTESEASEEAEAPEEPQPQEMAKQAKPKAHTRKAKPKAKKTEPLKPQAEAPKPKAETPKPKQEAPKPKAAAAEAAEAPKPKAEPPKPKAEPPKPKAEPPKPKAEAPKPKAEPPEPKAQAPVPKADAPKLKVTTPAVGKAPAPASTPVPAAPAEPAVPAAAVEGDSSSTAAGSNERPSKPEVAPKAAKAAPPSRPQTNVGQNGADVEMRLRVLKRKLLGDSAVAATSAAAKLQAKLVRLKEEEKSIKSATSSLQAQLGSVTAELDAALEKRRRCEEEVHDSHRKVWHDDGARDGSQCLDRLFSNLEAMFGRTSGVIAPVPCKVEKPRI</sequence>
<feature type="region of interest" description="Disordered" evidence="2">
    <location>
        <begin position="1"/>
        <end position="60"/>
    </location>
</feature>
<organism evidence="3 4">
    <name type="scientific">Symbiodinium natans</name>
    <dbReference type="NCBI Taxonomy" id="878477"/>
    <lineage>
        <taxon>Eukaryota</taxon>
        <taxon>Sar</taxon>
        <taxon>Alveolata</taxon>
        <taxon>Dinophyceae</taxon>
        <taxon>Suessiales</taxon>
        <taxon>Symbiodiniaceae</taxon>
        <taxon>Symbiodinium</taxon>
    </lineage>
</organism>
<feature type="compositionally biased region" description="Low complexity" evidence="2">
    <location>
        <begin position="382"/>
        <end position="393"/>
    </location>
</feature>
<feature type="compositionally biased region" description="Low complexity" evidence="2">
    <location>
        <begin position="571"/>
        <end position="582"/>
    </location>
</feature>
<evidence type="ECO:0000313" key="3">
    <source>
        <dbReference type="EMBL" id="CAE7227086.1"/>
    </source>
</evidence>
<dbReference type="PRINTS" id="PR01217">
    <property type="entry name" value="PRICHEXTENSN"/>
</dbReference>
<feature type="compositionally biased region" description="Basic and acidic residues" evidence="2">
    <location>
        <begin position="178"/>
        <end position="187"/>
    </location>
</feature>
<protein>
    <submittedName>
        <fullName evidence="3">Avt5 protein</fullName>
    </submittedName>
</protein>
<gene>
    <name evidence="3" type="primary">avt5</name>
    <name evidence="3" type="ORF">SNAT2548_LOCUS8925</name>
</gene>
<accession>A0A812KNF3</accession>
<evidence type="ECO:0000313" key="4">
    <source>
        <dbReference type="Proteomes" id="UP000604046"/>
    </source>
</evidence>
<dbReference type="Proteomes" id="UP000604046">
    <property type="component" value="Unassembled WGS sequence"/>
</dbReference>
<feature type="compositionally biased region" description="Basic residues" evidence="2">
    <location>
        <begin position="1"/>
        <end position="13"/>
    </location>
</feature>
<proteinExistence type="predicted"/>
<keyword evidence="4" id="KW-1185">Reference proteome</keyword>
<feature type="region of interest" description="Disordered" evidence="2">
    <location>
        <begin position="343"/>
        <end position="362"/>
    </location>
</feature>
<name>A0A812KNF3_9DINO</name>
<dbReference type="EMBL" id="CAJNDS010000669">
    <property type="protein sequence ID" value="CAE7227086.1"/>
    <property type="molecule type" value="Genomic_DNA"/>
</dbReference>
<feature type="compositionally biased region" description="Basic residues" evidence="2">
    <location>
        <begin position="417"/>
        <end position="430"/>
    </location>
</feature>
<feature type="compositionally biased region" description="Acidic residues" evidence="2">
    <location>
        <begin position="394"/>
        <end position="406"/>
    </location>
</feature>
<feature type="region of interest" description="Disordered" evidence="2">
    <location>
        <begin position="174"/>
        <end position="208"/>
    </location>
</feature>
<feature type="compositionally biased region" description="Basic and acidic residues" evidence="2">
    <location>
        <begin position="443"/>
        <end position="458"/>
    </location>
</feature>
<evidence type="ECO:0000256" key="1">
    <source>
        <dbReference type="SAM" id="Coils"/>
    </source>
</evidence>
<dbReference type="AlphaFoldDB" id="A0A812KNF3"/>
<feature type="compositionally biased region" description="Low complexity" evidence="2">
    <location>
        <begin position="33"/>
        <end position="43"/>
    </location>
</feature>
<evidence type="ECO:0000256" key="2">
    <source>
        <dbReference type="SAM" id="MobiDB-lite"/>
    </source>
</evidence>
<dbReference type="OrthoDB" id="10655339at2759"/>
<feature type="region of interest" description="Disordered" evidence="2">
    <location>
        <begin position="371"/>
        <end position="596"/>
    </location>
</feature>
<comment type="caution">
    <text evidence="3">The sequence shown here is derived from an EMBL/GenBank/DDBJ whole genome shotgun (WGS) entry which is preliminary data.</text>
</comment>
<feature type="compositionally biased region" description="Basic and acidic residues" evidence="2">
    <location>
        <begin position="468"/>
        <end position="506"/>
    </location>
</feature>